<dbReference type="GO" id="GO:0016020">
    <property type="term" value="C:membrane"/>
    <property type="evidence" value="ECO:0007669"/>
    <property type="project" value="UniProtKB-SubCell"/>
</dbReference>
<keyword evidence="3 6" id="KW-1133">Transmembrane helix</keyword>
<evidence type="ECO:0000313" key="8">
    <source>
        <dbReference type="EMBL" id="PAV72730.1"/>
    </source>
</evidence>
<dbReference type="EMBL" id="LIAE01008711">
    <property type="protein sequence ID" value="PAV72730.1"/>
    <property type="molecule type" value="Genomic_DNA"/>
</dbReference>
<comment type="subcellular location">
    <subcellularLocation>
        <location evidence="1">Membrane</location>
    </subcellularLocation>
</comment>
<evidence type="ECO:0000256" key="4">
    <source>
        <dbReference type="ARBA" id="ARBA00023136"/>
    </source>
</evidence>
<keyword evidence="2 6" id="KW-0812">Transmembrane</keyword>
<reference evidence="8 9" key="1">
    <citation type="journal article" date="2017" name="Curr. Biol.">
        <title>Genome architecture and evolution of a unichromosomal asexual nematode.</title>
        <authorList>
            <person name="Fradin H."/>
            <person name="Zegar C."/>
            <person name="Gutwein M."/>
            <person name="Lucas J."/>
            <person name="Kovtun M."/>
            <person name="Corcoran D."/>
            <person name="Baugh L.R."/>
            <person name="Kiontke K."/>
            <person name="Gunsalus K."/>
            <person name="Fitch D.H."/>
            <person name="Piano F."/>
        </authorList>
    </citation>
    <scope>NUCLEOTIDE SEQUENCE [LARGE SCALE GENOMIC DNA]</scope>
    <source>
        <strain evidence="8">PF1309</strain>
    </source>
</reference>
<evidence type="ECO:0000256" key="2">
    <source>
        <dbReference type="ARBA" id="ARBA00022692"/>
    </source>
</evidence>
<evidence type="ECO:0000256" key="6">
    <source>
        <dbReference type="SAM" id="Phobius"/>
    </source>
</evidence>
<dbReference type="AlphaFoldDB" id="A0A2A2KFQ9"/>
<feature type="transmembrane region" description="Helical" evidence="6">
    <location>
        <begin position="6"/>
        <end position="29"/>
    </location>
</feature>
<feature type="transmembrane region" description="Helical" evidence="6">
    <location>
        <begin position="264"/>
        <end position="285"/>
    </location>
</feature>
<dbReference type="Gene3D" id="1.20.1070.10">
    <property type="entry name" value="Rhodopsin 7-helix transmembrane proteins"/>
    <property type="match status" value="1"/>
</dbReference>
<dbReference type="PROSITE" id="PS50262">
    <property type="entry name" value="G_PROTEIN_RECEP_F1_2"/>
    <property type="match status" value="1"/>
</dbReference>
<dbReference type="PANTHER" id="PTHR24224">
    <property type="entry name" value="CARDIOACCELERATORY PEPTIDE RECEPTOR-RELATED"/>
    <property type="match status" value="1"/>
</dbReference>
<proteinExistence type="predicted"/>
<comment type="caution">
    <text evidence="8">The sequence shown here is derived from an EMBL/GenBank/DDBJ whole genome shotgun (WGS) entry which is preliminary data.</text>
</comment>
<dbReference type="OrthoDB" id="5864054at2759"/>
<keyword evidence="4 6" id="KW-0472">Membrane</keyword>
<feature type="transmembrane region" description="Helical" evidence="6">
    <location>
        <begin position="173"/>
        <end position="193"/>
    </location>
</feature>
<keyword evidence="9" id="KW-1185">Reference proteome</keyword>
<sequence length="360" mass="41098">MSTTLATAYFWLILLLPIFGMILNGYVFWRLLRLAKRRRSRFECTSALPLAAMSLGDSITLMALFVQALFHKVDKTGLPHSLLNALCKADLYSMHSTSAFSVWCWFLLSVLRCIAVFKPLDYYTIWRQPRNFIVVLAFICIASESWILFFVVYSQDGKICVEDRNISQQLIQVAHTTDILLFYAIPSLARLVLDSTVLFHCYSPFTSIDVSLSERRLAISIPRKYSIMEDTVALRQSMALTHSLATDEQTSKKRALYIKRKTALIMRSIAISVLNLLLNLPAYILRVWNTFEDPNSAQAQQSLEIRQSIEPVCHLLYFSQFACNAFYLSIYESSSYAHSNRNNTTNSKRLAGENAYSSHA</sequence>
<dbReference type="PANTHER" id="PTHR24224:SF37">
    <property type="entry name" value="G-PROTEIN COUPLED RECEPTORS FAMILY 1 PROFILE DOMAIN-CONTAINING PROTEIN"/>
    <property type="match status" value="1"/>
</dbReference>
<dbReference type="InterPro" id="IPR017452">
    <property type="entry name" value="GPCR_Rhodpsn_7TM"/>
</dbReference>
<evidence type="ECO:0000313" key="9">
    <source>
        <dbReference type="Proteomes" id="UP000218231"/>
    </source>
</evidence>
<organism evidence="8 9">
    <name type="scientific">Diploscapter pachys</name>
    <dbReference type="NCBI Taxonomy" id="2018661"/>
    <lineage>
        <taxon>Eukaryota</taxon>
        <taxon>Metazoa</taxon>
        <taxon>Ecdysozoa</taxon>
        <taxon>Nematoda</taxon>
        <taxon>Chromadorea</taxon>
        <taxon>Rhabditida</taxon>
        <taxon>Rhabditina</taxon>
        <taxon>Rhabditomorpha</taxon>
        <taxon>Rhabditoidea</taxon>
        <taxon>Rhabditidae</taxon>
        <taxon>Diploscapter</taxon>
    </lineage>
</organism>
<gene>
    <name evidence="8" type="ORF">WR25_18713</name>
</gene>
<feature type="domain" description="G-protein coupled receptors family 1 profile" evidence="7">
    <location>
        <begin position="23"/>
        <end position="328"/>
    </location>
</feature>
<feature type="transmembrane region" description="Helical" evidence="6">
    <location>
        <begin position="132"/>
        <end position="153"/>
    </location>
</feature>
<feature type="compositionally biased region" description="Polar residues" evidence="5">
    <location>
        <begin position="339"/>
        <end position="348"/>
    </location>
</feature>
<evidence type="ECO:0000256" key="1">
    <source>
        <dbReference type="ARBA" id="ARBA00004370"/>
    </source>
</evidence>
<evidence type="ECO:0000256" key="3">
    <source>
        <dbReference type="ARBA" id="ARBA00022989"/>
    </source>
</evidence>
<protein>
    <recommendedName>
        <fullName evidence="7">G-protein coupled receptors family 1 profile domain-containing protein</fullName>
    </recommendedName>
</protein>
<evidence type="ECO:0000259" key="7">
    <source>
        <dbReference type="PROSITE" id="PS50262"/>
    </source>
</evidence>
<evidence type="ECO:0000256" key="5">
    <source>
        <dbReference type="SAM" id="MobiDB-lite"/>
    </source>
</evidence>
<feature type="transmembrane region" description="Helical" evidence="6">
    <location>
        <begin position="50"/>
        <end position="70"/>
    </location>
</feature>
<dbReference type="InterPro" id="IPR052665">
    <property type="entry name" value="Neuropeptide-GPCR"/>
</dbReference>
<feature type="region of interest" description="Disordered" evidence="5">
    <location>
        <begin position="339"/>
        <end position="360"/>
    </location>
</feature>
<dbReference type="SUPFAM" id="SSF81321">
    <property type="entry name" value="Family A G protein-coupled receptor-like"/>
    <property type="match status" value="1"/>
</dbReference>
<dbReference type="Proteomes" id="UP000218231">
    <property type="component" value="Unassembled WGS sequence"/>
</dbReference>
<accession>A0A2A2KFQ9</accession>
<name>A0A2A2KFQ9_9BILA</name>
<feature type="transmembrane region" description="Helical" evidence="6">
    <location>
        <begin position="100"/>
        <end position="120"/>
    </location>
</feature>